<dbReference type="Pfam" id="PF08659">
    <property type="entry name" value="KR"/>
    <property type="match status" value="1"/>
</dbReference>
<evidence type="ECO:0000256" key="2">
    <source>
        <dbReference type="ARBA" id="ARBA00022553"/>
    </source>
</evidence>
<feature type="non-terminal residue" evidence="4">
    <location>
        <position position="409"/>
    </location>
</feature>
<dbReference type="Pfam" id="PF13602">
    <property type="entry name" value="ADH_zinc_N_2"/>
    <property type="match status" value="1"/>
</dbReference>
<dbReference type="Proteomes" id="UP000697995">
    <property type="component" value="Unassembled WGS sequence"/>
</dbReference>
<dbReference type="InterPro" id="IPR020843">
    <property type="entry name" value="ER"/>
</dbReference>
<dbReference type="InterPro" id="IPR011032">
    <property type="entry name" value="GroES-like_sf"/>
</dbReference>
<dbReference type="Gene3D" id="3.40.50.720">
    <property type="entry name" value="NAD(P)-binding Rossmann-like Domain"/>
    <property type="match status" value="1"/>
</dbReference>
<comment type="caution">
    <text evidence="4">The sequence shown here is derived from an EMBL/GenBank/DDBJ whole genome shotgun (WGS) entry which is preliminary data.</text>
</comment>
<dbReference type="Gene3D" id="3.90.180.10">
    <property type="entry name" value="Medium-chain alcohol dehydrogenases, catalytic domain"/>
    <property type="match status" value="1"/>
</dbReference>
<dbReference type="Pfam" id="PF08240">
    <property type="entry name" value="ADH_N"/>
    <property type="match status" value="1"/>
</dbReference>
<evidence type="ECO:0000313" key="4">
    <source>
        <dbReference type="EMBL" id="MBK1662720.1"/>
    </source>
</evidence>
<accession>A0ABS1D8N5</accession>
<evidence type="ECO:0000259" key="3">
    <source>
        <dbReference type="SMART" id="SM00829"/>
    </source>
</evidence>
<dbReference type="InterPro" id="IPR013154">
    <property type="entry name" value="ADH-like_N"/>
</dbReference>
<organism evidence="4 5">
    <name type="scientific">Paracraurococcus ruber</name>
    <dbReference type="NCBI Taxonomy" id="77675"/>
    <lineage>
        <taxon>Bacteria</taxon>
        <taxon>Pseudomonadati</taxon>
        <taxon>Pseudomonadota</taxon>
        <taxon>Alphaproteobacteria</taxon>
        <taxon>Acetobacterales</taxon>
        <taxon>Roseomonadaceae</taxon>
        <taxon>Paracraurococcus</taxon>
    </lineage>
</organism>
<dbReference type="CDD" id="cd05195">
    <property type="entry name" value="enoyl_red"/>
    <property type="match status" value="1"/>
</dbReference>
<dbReference type="InterPro" id="IPR036291">
    <property type="entry name" value="NAD(P)-bd_dom_sf"/>
</dbReference>
<sequence length="409" mass="41820">MSWPRPPPCRPPPCRTAWWSCWRGAAPAILRVGAPGQLGSLHWAPLDLAAPGPGEVALRIEAAGLNFRDLMWAQGLLPEEALLPGFAGPGLGMECAGIVTALGDGAPFRIGDAVFGVAPRALASHAVTRAEALAPRPAALDAASAATVPVAFLTAVHALEELARIEPGETVLVHGGAGAVGLAALQVALAAGARVAATAGTPAKRAFLRAAGAALVVDSRDPGFADALRAAWGGQGAGEGCVDVVLNSLAGDAMERSLGLLKPFGRFLELGKRDFAENRRVALRPLRRNAIWFAVDVDELPRARPALAARLLRSIAARLADGTFRPLPATEFAPEEAEAAFRLLQSSGHIGKLVLRPPVADAPGAAARPAPLAGAAGGSVVVVGGTAGFGLEAARWLAAQGVRHLALLS</sequence>
<gene>
    <name evidence="4" type="ORF">CKO45_31595</name>
</gene>
<dbReference type="PANTHER" id="PTHR43775">
    <property type="entry name" value="FATTY ACID SYNTHASE"/>
    <property type="match status" value="1"/>
</dbReference>
<protein>
    <recommendedName>
        <fullName evidence="3">Enoyl reductase (ER) domain-containing protein</fullName>
    </recommendedName>
</protein>
<feature type="domain" description="Enoyl reductase (ER)" evidence="3">
    <location>
        <begin position="36"/>
        <end position="355"/>
    </location>
</feature>
<dbReference type="InterPro" id="IPR050091">
    <property type="entry name" value="PKS_NRPS_Biosynth_Enz"/>
</dbReference>
<dbReference type="SUPFAM" id="SSF50129">
    <property type="entry name" value="GroES-like"/>
    <property type="match status" value="1"/>
</dbReference>
<name>A0ABS1D8N5_9PROT</name>
<dbReference type="InterPro" id="IPR013968">
    <property type="entry name" value="PKS_KR"/>
</dbReference>
<dbReference type="RefSeq" id="WP_200306917.1">
    <property type="nucleotide sequence ID" value="NZ_NRSG01000703.1"/>
</dbReference>
<dbReference type="SMART" id="SM00829">
    <property type="entry name" value="PKS_ER"/>
    <property type="match status" value="1"/>
</dbReference>
<evidence type="ECO:0000313" key="5">
    <source>
        <dbReference type="Proteomes" id="UP000697995"/>
    </source>
</evidence>
<reference evidence="4 5" key="1">
    <citation type="journal article" date="2020" name="Microorganisms">
        <title>Osmotic Adaptation and Compatible Solute Biosynthesis of Phototrophic Bacteria as Revealed from Genome Analyses.</title>
        <authorList>
            <person name="Imhoff J.F."/>
            <person name="Rahn T."/>
            <person name="Kunzel S."/>
            <person name="Keller A."/>
            <person name="Neulinger S.C."/>
        </authorList>
    </citation>
    <scope>NUCLEOTIDE SEQUENCE [LARGE SCALE GENOMIC DNA]</scope>
    <source>
        <strain evidence="4 5">DSM 15382</strain>
    </source>
</reference>
<proteinExistence type="predicted"/>
<dbReference type="EMBL" id="NRSG01000703">
    <property type="protein sequence ID" value="MBK1662720.1"/>
    <property type="molecule type" value="Genomic_DNA"/>
</dbReference>
<keyword evidence="1" id="KW-0596">Phosphopantetheine</keyword>
<dbReference type="SUPFAM" id="SSF51735">
    <property type="entry name" value="NAD(P)-binding Rossmann-fold domains"/>
    <property type="match status" value="1"/>
</dbReference>
<dbReference type="PANTHER" id="PTHR43775:SF37">
    <property type="entry name" value="SI:DKEY-61P9.11"/>
    <property type="match status" value="1"/>
</dbReference>
<keyword evidence="2" id="KW-0597">Phosphoprotein</keyword>
<keyword evidence="5" id="KW-1185">Reference proteome</keyword>
<evidence type="ECO:0000256" key="1">
    <source>
        <dbReference type="ARBA" id="ARBA00022450"/>
    </source>
</evidence>